<feature type="domain" description="PPM-type phosphatase" evidence="2">
    <location>
        <begin position="1"/>
        <end position="299"/>
    </location>
</feature>
<dbReference type="SMART" id="SM00332">
    <property type="entry name" value="PP2Cc"/>
    <property type="match status" value="1"/>
</dbReference>
<dbReference type="InterPro" id="IPR036457">
    <property type="entry name" value="PPM-type-like_dom_sf"/>
</dbReference>
<dbReference type="STRING" id="98765.A0A2R6NLG0"/>
<dbReference type="PANTHER" id="PTHR13832">
    <property type="entry name" value="PROTEIN PHOSPHATASE 2C"/>
    <property type="match status" value="1"/>
</dbReference>
<dbReference type="Pfam" id="PF00481">
    <property type="entry name" value="PP2C"/>
    <property type="match status" value="1"/>
</dbReference>
<comment type="caution">
    <text evidence="3">The sequence shown here is derived from an EMBL/GenBank/DDBJ whole genome shotgun (WGS) entry which is preliminary data.</text>
</comment>
<organism evidence="3 4">
    <name type="scientific">Hermanssonia centrifuga</name>
    <dbReference type="NCBI Taxonomy" id="98765"/>
    <lineage>
        <taxon>Eukaryota</taxon>
        <taxon>Fungi</taxon>
        <taxon>Dikarya</taxon>
        <taxon>Basidiomycota</taxon>
        <taxon>Agaricomycotina</taxon>
        <taxon>Agaricomycetes</taxon>
        <taxon>Polyporales</taxon>
        <taxon>Meruliaceae</taxon>
        <taxon>Hermanssonia</taxon>
    </lineage>
</organism>
<feature type="compositionally biased region" description="Low complexity" evidence="1">
    <location>
        <begin position="261"/>
        <end position="272"/>
    </location>
</feature>
<proteinExistence type="predicted"/>
<gene>
    <name evidence="3" type="ORF">PHLCEN_2v10960</name>
</gene>
<reference evidence="3 4" key="1">
    <citation type="submission" date="2018-02" db="EMBL/GenBank/DDBJ databases">
        <title>Genome sequence of the basidiomycete white-rot fungus Phlebia centrifuga.</title>
        <authorList>
            <person name="Granchi Z."/>
            <person name="Peng M."/>
            <person name="de Vries R.P."/>
            <person name="Hilden K."/>
            <person name="Makela M.R."/>
            <person name="Grigoriev I."/>
            <person name="Riley R."/>
        </authorList>
    </citation>
    <scope>NUCLEOTIDE SEQUENCE [LARGE SCALE GENOMIC DNA]</scope>
    <source>
        <strain evidence="3 4">FBCC195</strain>
    </source>
</reference>
<dbReference type="OrthoDB" id="420076at2759"/>
<dbReference type="PANTHER" id="PTHR13832:SF792">
    <property type="entry name" value="GM14286P"/>
    <property type="match status" value="1"/>
</dbReference>
<dbReference type="InterPro" id="IPR015655">
    <property type="entry name" value="PP2C"/>
</dbReference>
<protein>
    <recommendedName>
        <fullName evidence="2">PPM-type phosphatase domain-containing protein</fullName>
    </recommendedName>
</protein>
<evidence type="ECO:0000313" key="3">
    <source>
        <dbReference type="EMBL" id="PSR73183.1"/>
    </source>
</evidence>
<dbReference type="PROSITE" id="PS51746">
    <property type="entry name" value="PPM_2"/>
    <property type="match status" value="1"/>
</dbReference>
<evidence type="ECO:0000313" key="4">
    <source>
        <dbReference type="Proteomes" id="UP000186601"/>
    </source>
</evidence>
<feature type="region of interest" description="Disordered" evidence="1">
    <location>
        <begin position="261"/>
        <end position="285"/>
    </location>
</feature>
<dbReference type="GO" id="GO:0005739">
    <property type="term" value="C:mitochondrion"/>
    <property type="evidence" value="ECO:0007669"/>
    <property type="project" value="TreeGrafter"/>
</dbReference>
<evidence type="ECO:0000256" key="1">
    <source>
        <dbReference type="SAM" id="MobiDB-lite"/>
    </source>
</evidence>
<dbReference type="GO" id="GO:0004741">
    <property type="term" value="F:[pyruvate dehydrogenase (acetyl-transferring)]-phosphatase activity"/>
    <property type="evidence" value="ECO:0007669"/>
    <property type="project" value="TreeGrafter"/>
</dbReference>
<dbReference type="AlphaFoldDB" id="A0A2R6NLG0"/>
<dbReference type="Proteomes" id="UP000186601">
    <property type="component" value="Unassembled WGS sequence"/>
</dbReference>
<name>A0A2R6NLG0_9APHY</name>
<dbReference type="Gene3D" id="3.60.40.10">
    <property type="entry name" value="PPM-type phosphatase domain"/>
    <property type="match status" value="1"/>
</dbReference>
<accession>A0A2R6NLG0</accession>
<evidence type="ECO:0000259" key="2">
    <source>
        <dbReference type="PROSITE" id="PS51746"/>
    </source>
</evidence>
<dbReference type="InterPro" id="IPR001932">
    <property type="entry name" value="PPM-type_phosphatase-like_dom"/>
</dbReference>
<dbReference type="EMBL" id="MLYV02001100">
    <property type="protein sequence ID" value="PSR73183.1"/>
    <property type="molecule type" value="Genomic_DNA"/>
</dbReference>
<dbReference type="CDD" id="cd00143">
    <property type="entry name" value="PP2Cc"/>
    <property type="match status" value="1"/>
</dbReference>
<sequence length="301" mass="33393">MFAVFDGHNGWETSAWLRENLLPAVTGALADLYSRFKDVKSSAADENPAPGDVERTLKATFQRLDDDIVHSAVEKVFATTSRHTATNLLAPAYAGSCALLAFYDSHTRFLHVALSGDSRAVLGRRVKDDEGEGYHYEVRELSVDQNGRNPAEESRLGVQHPGEHVIKNGRVLGWGVSRAFGDARWKWSPDVQRRLKEGYLGRSIPHDVKTPPYLIVEPEVTATEIQPGDFLIMASDGLWESLTSEEAVGLVGWWRDARSTLDSSSTTDTRTASPDKLPIEQGYEDNTSRDDITTIVVFFDN</sequence>
<dbReference type="SUPFAM" id="SSF81606">
    <property type="entry name" value="PP2C-like"/>
    <property type="match status" value="1"/>
</dbReference>
<keyword evidence="4" id="KW-1185">Reference proteome</keyword>